<feature type="region of interest" description="Disordered" evidence="1">
    <location>
        <begin position="420"/>
        <end position="450"/>
    </location>
</feature>
<organism evidence="2 3">
    <name type="scientific">Protomyces lactucae-debilis</name>
    <dbReference type="NCBI Taxonomy" id="2754530"/>
    <lineage>
        <taxon>Eukaryota</taxon>
        <taxon>Fungi</taxon>
        <taxon>Dikarya</taxon>
        <taxon>Ascomycota</taxon>
        <taxon>Taphrinomycotina</taxon>
        <taxon>Taphrinomycetes</taxon>
        <taxon>Taphrinales</taxon>
        <taxon>Protomycetaceae</taxon>
        <taxon>Protomyces</taxon>
    </lineage>
</organism>
<dbReference type="Proteomes" id="UP000193685">
    <property type="component" value="Unassembled WGS sequence"/>
</dbReference>
<keyword evidence="3" id="KW-1185">Reference proteome</keyword>
<protein>
    <submittedName>
        <fullName evidence="2">Uncharacterized protein</fullName>
    </submittedName>
</protein>
<evidence type="ECO:0000313" key="3">
    <source>
        <dbReference type="Proteomes" id="UP000193685"/>
    </source>
</evidence>
<feature type="region of interest" description="Disordered" evidence="1">
    <location>
        <begin position="91"/>
        <end position="135"/>
    </location>
</feature>
<feature type="compositionally biased region" description="Polar residues" evidence="1">
    <location>
        <begin position="262"/>
        <end position="275"/>
    </location>
</feature>
<reference evidence="2 3" key="1">
    <citation type="submission" date="2016-07" db="EMBL/GenBank/DDBJ databases">
        <title>Pervasive Adenine N6-methylation of Active Genes in Fungi.</title>
        <authorList>
            <consortium name="DOE Joint Genome Institute"/>
            <person name="Mondo S.J."/>
            <person name="Dannebaum R.O."/>
            <person name="Kuo R.C."/>
            <person name="Labutti K."/>
            <person name="Haridas S."/>
            <person name="Kuo A."/>
            <person name="Salamov A."/>
            <person name="Ahrendt S.R."/>
            <person name="Lipzen A."/>
            <person name="Sullivan W."/>
            <person name="Andreopoulos W.B."/>
            <person name="Clum A."/>
            <person name="Lindquist E."/>
            <person name="Daum C."/>
            <person name="Ramamoorthy G.K."/>
            <person name="Gryganskyi A."/>
            <person name="Culley D."/>
            <person name="Magnuson J.K."/>
            <person name="James T.Y."/>
            <person name="O'Malley M.A."/>
            <person name="Stajich J.E."/>
            <person name="Spatafora J.W."/>
            <person name="Visel A."/>
            <person name="Grigoriev I.V."/>
        </authorList>
    </citation>
    <scope>NUCLEOTIDE SEQUENCE [LARGE SCALE GENOMIC DNA]</scope>
    <source>
        <strain evidence="2 3">12-1054</strain>
    </source>
</reference>
<dbReference type="GeneID" id="63785125"/>
<dbReference type="InterPro" id="IPR022698">
    <property type="entry name" value="OrsD"/>
</dbReference>
<evidence type="ECO:0000313" key="2">
    <source>
        <dbReference type="EMBL" id="ORY86840.1"/>
    </source>
</evidence>
<feature type="region of interest" description="Disordered" evidence="1">
    <location>
        <begin position="205"/>
        <end position="293"/>
    </location>
</feature>
<feature type="compositionally biased region" description="Polar residues" evidence="1">
    <location>
        <begin position="102"/>
        <end position="124"/>
    </location>
</feature>
<dbReference type="Pfam" id="PF12013">
    <property type="entry name" value="OrsD"/>
    <property type="match status" value="1"/>
</dbReference>
<comment type="caution">
    <text evidence="2">The sequence shown here is derived from an EMBL/GenBank/DDBJ whole genome shotgun (WGS) entry which is preliminary data.</text>
</comment>
<dbReference type="OrthoDB" id="3555672at2759"/>
<proteinExistence type="predicted"/>
<dbReference type="AlphaFoldDB" id="A0A1Y2FS51"/>
<gene>
    <name evidence="2" type="ORF">BCR37DRAFT_376093</name>
</gene>
<feature type="region of interest" description="Disordered" evidence="1">
    <location>
        <begin position="310"/>
        <end position="343"/>
    </location>
</feature>
<feature type="compositionally biased region" description="Polar residues" evidence="1">
    <location>
        <begin position="237"/>
        <end position="249"/>
    </location>
</feature>
<evidence type="ECO:0000256" key="1">
    <source>
        <dbReference type="SAM" id="MobiDB-lite"/>
    </source>
</evidence>
<feature type="compositionally biased region" description="Polar residues" evidence="1">
    <location>
        <begin position="427"/>
        <end position="438"/>
    </location>
</feature>
<sequence length="640" mass="70116">MVDRRLWETLALGRRLTRLRWAQKEEGETGLEAEIAETERARVEQARAKDTARKRKFRVEASAELAELEERARQGQLPSSDAERLEELQYRRTKEATRSRLSHSSQGSRRIQTSQPKQALSKLSPSAADAQAGFSASSMTAPNALPSIQSDSSNLNASPAIDILGLPSSTAEQQRHVAQAVESPLSHASAYCTCTPAVSSSEDVELGSHVNASSSGTGRPHPGRHVQDAESVASPGKGTSDSNDAQACQSLKRPATALSKPSMASSSQNGTPNKQQKMERAKPSGLFTGLQSSPDADLAIVDGIAINGHGPPATKALPNAHDNVETERKNASQQESSHISHARQRIARLESELEQMQERLASILYEQSKKHQADMEQLEGRLSRSYQLQLEGIEARLKARYQEFRTRSLKESEAKLLATTGKANAPAANSTRSGTSEGIQEELPSQPAPRRLTVTAEGLVQELSTYKKHVLDHSELGRKLDPLVYDATHQLLVCTLCEQAVSPDHLENHVKLFELHKTQGSYSKEWVDMVLKLCDDNGLDPKNLQSFRWSTSPIQPIDGLPVHGNAYRCTICAHICLNASFMRNHLAKAHQLSLSKKWCTAVFCQQLSRKGPFARFFEVVDSADLSDITVSRGSGSYQSA</sequence>
<name>A0A1Y2FS51_PROLT</name>
<accession>A0A1Y2FS51</accession>
<dbReference type="RefSeq" id="XP_040727696.1">
    <property type="nucleotide sequence ID" value="XM_040868526.1"/>
</dbReference>
<dbReference type="EMBL" id="MCFI01000002">
    <property type="protein sequence ID" value="ORY86840.1"/>
    <property type="molecule type" value="Genomic_DNA"/>
</dbReference>